<comment type="caution">
    <text evidence="2">The sequence shown here is derived from an EMBL/GenBank/DDBJ whole genome shotgun (WGS) entry which is preliminary data.</text>
</comment>
<dbReference type="InterPro" id="IPR036047">
    <property type="entry name" value="F-box-like_dom_sf"/>
</dbReference>
<evidence type="ECO:0000313" key="3">
    <source>
        <dbReference type="Proteomes" id="UP001341840"/>
    </source>
</evidence>
<evidence type="ECO:0000313" key="2">
    <source>
        <dbReference type="EMBL" id="MED6133394.1"/>
    </source>
</evidence>
<organism evidence="2 3">
    <name type="scientific">Stylosanthes scabra</name>
    <dbReference type="NCBI Taxonomy" id="79078"/>
    <lineage>
        <taxon>Eukaryota</taxon>
        <taxon>Viridiplantae</taxon>
        <taxon>Streptophyta</taxon>
        <taxon>Embryophyta</taxon>
        <taxon>Tracheophyta</taxon>
        <taxon>Spermatophyta</taxon>
        <taxon>Magnoliopsida</taxon>
        <taxon>eudicotyledons</taxon>
        <taxon>Gunneridae</taxon>
        <taxon>Pentapetalae</taxon>
        <taxon>rosids</taxon>
        <taxon>fabids</taxon>
        <taxon>Fabales</taxon>
        <taxon>Fabaceae</taxon>
        <taxon>Papilionoideae</taxon>
        <taxon>50 kb inversion clade</taxon>
        <taxon>dalbergioids sensu lato</taxon>
        <taxon>Dalbergieae</taxon>
        <taxon>Pterocarpus clade</taxon>
        <taxon>Stylosanthes</taxon>
    </lineage>
</organism>
<dbReference type="CDD" id="cd22157">
    <property type="entry name" value="F-box_AtFBW1-like"/>
    <property type="match status" value="1"/>
</dbReference>
<dbReference type="SUPFAM" id="SSF81383">
    <property type="entry name" value="F-box domain"/>
    <property type="match status" value="1"/>
</dbReference>
<dbReference type="EMBL" id="JASCZI010060523">
    <property type="protein sequence ID" value="MED6133394.1"/>
    <property type="molecule type" value="Genomic_DNA"/>
</dbReference>
<accession>A0ABU6SB09</accession>
<sequence length="400" mass="45729">MAAINNDNNSTTVPNITNMLQSTSLTENPQKLLSPLDQPFPTDVVFDILVKLPVKSLQRFRAACKPWDELISSDRKFAMAQLRQASATRSDYHHLLVYVHSYPYEAVTSYVRDYSLTSTFCTNDGGETYFQPNCPLDEGDWLHFDGDTCHGLVLVTVDKFENSPVLWNPTTGKFRILPRIENYPMDTCSVHTGLGYDPSTDSYKIVEVSHSGGVSIAMVHTVGTDSWREIKNFPIGEPMYSVKFVNDTLNWLVKRDIFMGYPPNSGVIISLDLASEEFDEISPPVNVIGDMDLASFKDWLCIMAHRFMTSDVWVMKEYRNVESWTKLYSIPMYEENPRSRPLYNMIHCISKDDENEIILLRNKSRFVLYDPNARTFSAPMVEMFQGYHDSRVIIESLVTP</sequence>
<dbReference type="Pfam" id="PF08268">
    <property type="entry name" value="FBA_3"/>
    <property type="match status" value="1"/>
</dbReference>
<feature type="domain" description="F-box associated beta-propeller type 3" evidence="1">
    <location>
        <begin position="144"/>
        <end position="376"/>
    </location>
</feature>
<dbReference type="Proteomes" id="UP001341840">
    <property type="component" value="Unassembled WGS sequence"/>
</dbReference>
<evidence type="ECO:0000259" key="1">
    <source>
        <dbReference type="Pfam" id="PF08268"/>
    </source>
</evidence>
<reference evidence="2 3" key="1">
    <citation type="journal article" date="2023" name="Plants (Basel)">
        <title>Bridging the Gap: Combining Genomics and Transcriptomics Approaches to Understand Stylosanthes scabra, an Orphan Legume from the Brazilian Caatinga.</title>
        <authorList>
            <person name="Ferreira-Neto J.R.C."/>
            <person name="da Silva M.D."/>
            <person name="Binneck E."/>
            <person name="de Melo N.F."/>
            <person name="da Silva R.H."/>
            <person name="de Melo A.L.T.M."/>
            <person name="Pandolfi V."/>
            <person name="Bustamante F.O."/>
            <person name="Brasileiro-Vidal A.C."/>
            <person name="Benko-Iseppon A.M."/>
        </authorList>
    </citation>
    <scope>NUCLEOTIDE SEQUENCE [LARGE SCALE GENOMIC DNA]</scope>
    <source>
        <tissue evidence="2">Leaves</tissue>
    </source>
</reference>
<dbReference type="PANTHER" id="PTHR31672">
    <property type="entry name" value="BNACNNG10540D PROTEIN"/>
    <property type="match status" value="1"/>
</dbReference>
<gene>
    <name evidence="2" type="ORF">PIB30_027818</name>
</gene>
<keyword evidence="3" id="KW-1185">Reference proteome</keyword>
<dbReference type="InterPro" id="IPR017451">
    <property type="entry name" value="F-box-assoc_interact_dom"/>
</dbReference>
<dbReference type="InterPro" id="IPR050796">
    <property type="entry name" value="SCF_F-box_component"/>
</dbReference>
<dbReference type="InterPro" id="IPR013187">
    <property type="entry name" value="F-box-assoc_dom_typ3"/>
</dbReference>
<name>A0ABU6SB09_9FABA</name>
<dbReference type="NCBIfam" id="TIGR01640">
    <property type="entry name" value="F_box_assoc_1"/>
    <property type="match status" value="1"/>
</dbReference>
<proteinExistence type="predicted"/>
<protein>
    <recommendedName>
        <fullName evidence="1">F-box associated beta-propeller type 3 domain-containing protein</fullName>
    </recommendedName>
</protein>
<dbReference type="PANTHER" id="PTHR31672:SF13">
    <property type="entry name" value="F-BOX PROTEIN CPR30-LIKE"/>
    <property type="match status" value="1"/>
</dbReference>